<gene>
    <name evidence="2" type="ORF">ACFFQ6_07770</name>
</gene>
<organism evidence="2 3">
    <name type="scientific">Rhodococcus baikonurensis</name>
    <dbReference type="NCBI Taxonomy" id="172041"/>
    <lineage>
        <taxon>Bacteria</taxon>
        <taxon>Bacillati</taxon>
        <taxon>Actinomycetota</taxon>
        <taxon>Actinomycetes</taxon>
        <taxon>Mycobacteriales</taxon>
        <taxon>Nocardiaceae</taxon>
        <taxon>Rhodococcus</taxon>
        <taxon>Rhodococcus erythropolis group</taxon>
    </lineage>
</organism>
<dbReference type="EMBL" id="JBHMAS010000006">
    <property type="protein sequence ID" value="MFB9779575.1"/>
    <property type="molecule type" value="Genomic_DNA"/>
</dbReference>
<accession>A0ABV5XAT6</accession>
<evidence type="ECO:0000256" key="1">
    <source>
        <dbReference type="SAM" id="Phobius"/>
    </source>
</evidence>
<keyword evidence="1" id="KW-0472">Membrane</keyword>
<keyword evidence="1" id="KW-0812">Transmembrane</keyword>
<keyword evidence="1" id="KW-1133">Transmembrane helix</keyword>
<evidence type="ECO:0000313" key="2">
    <source>
        <dbReference type="EMBL" id="MFB9779575.1"/>
    </source>
</evidence>
<name>A0ABV5XAT6_9NOCA</name>
<keyword evidence="3" id="KW-1185">Reference proteome</keyword>
<sequence>MNDSTGTESDNREALSIEVIRERLVLAQAIPYELSTSSELDESRLRELSPSTVRRLERRTKAGLANPLHGRGNRHFTGFRKWQATVEESERAWSIWDGWDEANIVQWHHEPMDVARKHLRDMASSPLNLLTPIPFDSDNPREPTPSSAHAFLSRFDARNLAYRSAPLTVAAVTVSVWLALYNYIAGLGVFLCFLALVAAAEVSRHRSLELTANDWYMLEEASVRKSGPMPGTREYGLAHVAVELILLITKSPVWQSETLDGQRTQLNPYVEAAQIIEHAARISELRGKVGARSDGESDSAIRAQQQFDTNGRILDAVEESLVARVAALYRYAVELRTLDREYVVLAELQKSLELTPDLEVLARQTGADVVASMNINALTGDIEGVLSTIEAQISVLSGDLNALKMYAAESE</sequence>
<reference evidence="2 3" key="1">
    <citation type="submission" date="2024-09" db="EMBL/GenBank/DDBJ databases">
        <authorList>
            <person name="Sun Q."/>
            <person name="Mori K."/>
        </authorList>
    </citation>
    <scope>NUCLEOTIDE SEQUENCE [LARGE SCALE GENOMIC DNA]</scope>
    <source>
        <strain evidence="2 3">JCM 11411</strain>
    </source>
</reference>
<protein>
    <submittedName>
        <fullName evidence="2">Uncharacterized protein</fullName>
    </submittedName>
</protein>
<dbReference type="RefSeq" id="WP_378374260.1">
    <property type="nucleotide sequence ID" value="NZ_JBHMAS010000006.1"/>
</dbReference>
<dbReference type="Proteomes" id="UP001589587">
    <property type="component" value="Unassembled WGS sequence"/>
</dbReference>
<comment type="caution">
    <text evidence="2">The sequence shown here is derived from an EMBL/GenBank/DDBJ whole genome shotgun (WGS) entry which is preliminary data.</text>
</comment>
<proteinExistence type="predicted"/>
<feature type="transmembrane region" description="Helical" evidence="1">
    <location>
        <begin position="184"/>
        <end position="202"/>
    </location>
</feature>
<evidence type="ECO:0000313" key="3">
    <source>
        <dbReference type="Proteomes" id="UP001589587"/>
    </source>
</evidence>